<dbReference type="SUPFAM" id="SSF81606">
    <property type="entry name" value="PP2C-like"/>
    <property type="match status" value="1"/>
</dbReference>
<dbReference type="InterPro" id="IPR001932">
    <property type="entry name" value="PPM-type_phosphatase-like_dom"/>
</dbReference>
<dbReference type="AlphaFoldDB" id="A0A645CM99"/>
<name>A0A645CM99_9ZZZZ</name>
<dbReference type="InterPro" id="IPR036457">
    <property type="entry name" value="PPM-type-like_dom_sf"/>
</dbReference>
<evidence type="ECO:0000259" key="1">
    <source>
        <dbReference type="PROSITE" id="PS51746"/>
    </source>
</evidence>
<protein>
    <submittedName>
        <fullName evidence="2">Protein phosphatase PrpC</fullName>
        <ecNumber evidence="2">3.1.3.16</ecNumber>
    </submittedName>
</protein>
<dbReference type="GO" id="GO:0004722">
    <property type="term" value="F:protein serine/threonine phosphatase activity"/>
    <property type="evidence" value="ECO:0007669"/>
    <property type="project" value="UniProtKB-EC"/>
</dbReference>
<dbReference type="CDD" id="cd00143">
    <property type="entry name" value="PP2Cc"/>
    <property type="match status" value="1"/>
</dbReference>
<dbReference type="SMART" id="SM00332">
    <property type="entry name" value="PP2Cc"/>
    <property type="match status" value="1"/>
</dbReference>
<dbReference type="Gene3D" id="3.60.40.10">
    <property type="entry name" value="PPM-type phosphatase domain"/>
    <property type="match status" value="1"/>
</dbReference>
<accession>A0A645CM99</accession>
<organism evidence="2">
    <name type="scientific">bioreactor metagenome</name>
    <dbReference type="NCBI Taxonomy" id="1076179"/>
    <lineage>
        <taxon>unclassified sequences</taxon>
        <taxon>metagenomes</taxon>
        <taxon>ecological metagenomes</taxon>
    </lineage>
</organism>
<proteinExistence type="predicted"/>
<feature type="domain" description="PPM-type phosphatase" evidence="1">
    <location>
        <begin position="25"/>
        <end position="263"/>
    </location>
</feature>
<comment type="caution">
    <text evidence="2">The sequence shown here is derived from an EMBL/GenBank/DDBJ whole genome shotgun (WGS) entry which is preliminary data.</text>
</comment>
<reference evidence="2" key="1">
    <citation type="submission" date="2019-08" db="EMBL/GenBank/DDBJ databases">
        <authorList>
            <person name="Kucharzyk K."/>
            <person name="Murdoch R.W."/>
            <person name="Higgins S."/>
            <person name="Loffler F."/>
        </authorList>
    </citation>
    <scope>NUCLEOTIDE SEQUENCE</scope>
</reference>
<dbReference type="Pfam" id="PF13672">
    <property type="entry name" value="PP2C_2"/>
    <property type="match status" value="1"/>
</dbReference>
<dbReference type="PROSITE" id="PS51746">
    <property type="entry name" value="PPM_2"/>
    <property type="match status" value="1"/>
</dbReference>
<sequence length="265" mass="28850">MPLTTVSPTTQQPAVKAAYEAMHEQISIANLQGIGMREQQQDAFGVSVLGAYTDRGLLAVLCDGMGGMVDGAQIAQYAVDAIMRDFPYGEPEKLSEVNELLNNINAAIARRYCGRGGTTLVLAYLFASKLWFWCIGDSDLFLLRDDTLYAVNCRHEYLNDKILLALAGNIPLSAAYGDMQHGALTEYLGNEDINADYSHVPFTLKPNDKLLLCSDGLSDTLNLSMIERAMRLSPPDAAQALESSITAANMPMQDNYTAIVIGINN</sequence>
<dbReference type="EC" id="3.1.3.16" evidence="2"/>
<dbReference type="SMART" id="SM00331">
    <property type="entry name" value="PP2C_SIG"/>
    <property type="match status" value="1"/>
</dbReference>
<keyword evidence="2" id="KW-0378">Hydrolase</keyword>
<evidence type="ECO:0000313" key="2">
    <source>
        <dbReference type="EMBL" id="MPM78038.1"/>
    </source>
</evidence>
<gene>
    <name evidence="2" type="primary">prpC_12</name>
    <name evidence="2" type="ORF">SDC9_125048</name>
</gene>
<dbReference type="EMBL" id="VSSQ01028348">
    <property type="protein sequence ID" value="MPM78038.1"/>
    <property type="molecule type" value="Genomic_DNA"/>
</dbReference>